<name>A0A0H5QLI1_9ZZZZ</name>
<reference evidence="1" key="1">
    <citation type="submission" date="2015-06" db="EMBL/GenBank/DDBJ databases">
        <authorList>
            <person name="Joergensen T."/>
        </authorList>
    </citation>
    <scope>NUCLEOTIDE SEQUENCE</scope>
    <source>
        <strain evidence="1">RGFK1178</strain>
    </source>
</reference>
<protein>
    <submittedName>
        <fullName evidence="1">Uncharacterized protein</fullName>
    </submittedName>
</protein>
<dbReference type="AlphaFoldDB" id="A0A0H5QLI1"/>
<organism evidence="1">
    <name type="scientific">uncultured prokaryote</name>
    <dbReference type="NCBI Taxonomy" id="198431"/>
    <lineage>
        <taxon>unclassified sequences</taxon>
        <taxon>environmental samples</taxon>
    </lineage>
</organism>
<proteinExistence type="predicted"/>
<reference evidence="1" key="2">
    <citation type="submission" date="2015-07" db="EMBL/GenBank/DDBJ databases">
        <title>Plasmids, circular viruses and viroids from rat gut.</title>
        <authorList>
            <person name="Jorgensen T.J."/>
            <person name="Hansen M.A."/>
            <person name="Xu Z."/>
            <person name="Tabak M.A."/>
            <person name="Sorensen S.J."/>
            <person name="Hansen L.H."/>
        </authorList>
    </citation>
    <scope>NUCLEOTIDE SEQUENCE</scope>
    <source>
        <strain evidence="1">RGFK1178</strain>
    </source>
</reference>
<evidence type="ECO:0000313" key="1">
    <source>
        <dbReference type="EMBL" id="CRY96622.1"/>
    </source>
</evidence>
<accession>A0A0H5QLI1</accession>
<dbReference type="EMBL" id="LN853754">
    <property type="protein sequence ID" value="CRY96622.1"/>
    <property type="molecule type" value="Genomic_DNA"/>
</dbReference>
<sequence length="126" mass="14474">MTKKTKNKTAVKSAKHPFVGFANFYLTSTDKAKIKEASVDFAAAFDWMESEVESGYAFKFSWDDKSNAHQVMQIGEYTSDFNQGWIQSARHTDLLTAVNALRYQHVVMAGEQQWQKEGEDLFSFDW</sequence>